<dbReference type="EMBL" id="CP032412">
    <property type="protein sequence ID" value="AYB42153.1"/>
    <property type="molecule type" value="Genomic_DNA"/>
</dbReference>
<dbReference type="InterPro" id="IPR032599">
    <property type="entry name" value="YcdB/YcdC_rep_domain"/>
</dbReference>
<dbReference type="Pfam" id="PF00395">
    <property type="entry name" value="SLH"/>
    <property type="match status" value="1"/>
</dbReference>
<feature type="domain" description="SLH" evidence="3">
    <location>
        <begin position="710"/>
        <end position="778"/>
    </location>
</feature>
<dbReference type="Pfam" id="PF16244">
    <property type="entry name" value="DUF4901"/>
    <property type="match status" value="2"/>
</dbReference>
<name>A0A385TEW6_PAELA</name>
<sequence length="783" mass="86175">MNPSGKKKVRVKKTVCAVTATAMLCLAQPVWGDNSVPGSGVAVSETVTSVDSSGQAGSESVTDNEIPKGAKISSKQAEDIVKKAFPELKNVKVSNVQFLENDGMRSSALAWDLQLVLTKGNSTSGFNAQVNAVTGELINIYLPNSLVKQDTDEPALTREAAKEKALKWISTHVSDVKASELKENEAYLGMQAALFSPPRFDFYFQTSVNGIESDVNSITITLDGQGNAIQYSRNQVSEEFPSSTPKLNEASIRKLFEDQFQVSLAYVPENLYNNAKGEYFLGYIPNDLSGYSMDANTGKFISFTGEESGLVSVEDGTIPSTEETFKPIAGPFAGGDAAARWVESQIKLPSGLKTESKTLGTRWNNKEVKTWNIRWGEHSISAMGGGEMVSAEVDAKTGQIYSYNRYRYDRTETAEVKNPISQQAAQELAFETVSKLVPNASEEWKLTSVDKMGKDTKTLNYQFSFQRYVGDIRVMGDSLNLTIEANGQIQGFSVNSEGVLSKLPTDVKPAITEEQARAQYLKEIDLKLKYGYYGGYLSANNEITKPFIKLIYYPTHKQQALGGMQVPLDAKSGEWRDIMPEMNRKDIPAVTDASGHSAEAALKELVKYRVLVPDKDGKVYPDRQITLGEWYQLVAASVSPSYEQVYGRSTMDPYAGLQPDHPYYQAIQVLIGQNWIPYDPDSPLQLDRKLTRDELASSLTRILNYEKLSKAFILPTDVQGISDADAVTNKGAALIALKLGLLPAVDGKFLPTREVTRAEAAEVLVRMSKLAGRSDSFLSSFYW</sequence>
<feature type="compositionally biased region" description="Polar residues" evidence="1">
    <location>
        <begin position="47"/>
        <end position="63"/>
    </location>
</feature>
<reference evidence="4 5" key="1">
    <citation type="submission" date="2018-09" db="EMBL/GenBank/DDBJ databases">
        <title>Genome Sequence of Paenibacillus lautus Strain E7593-69, Azo Dye-Degrading Bacteria, Isolated from Commercial Tattoo Inks.</title>
        <authorList>
            <person name="Nho S.W."/>
            <person name="Kim S.-J."/>
            <person name="Kweon O."/>
            <person name="Cerniglia C.E."/>
        </authorList>
    </citation>
    <scope>NUCLEOTIDE SEQUENCE [LARGE SCALE GENOMIC DNA]</scope>
    <source>
        <strain evidence="4 5">E7593-69</strain>
    </source>
</reference>
<evidence type="ECO:0000313" key="4">
    <source>
        <dbReference type="EMBL" id="AYB42153.1"/>
    </source>
</evidence>
<gene>
    <name evidence="4" type="ORF">D5F53_02100</name>
</gene>
<organism evidence="4 5">
    <name type="scientific">Paenibacillus lautus</name>
    <name type="common">Bacillus lautus</name>
    <dbReference type="NCBI Taxonomy" id="1401"/>
    <lineage>
        <taxon>Bacteria</taxon>
        <taxon>Bacillati</taxon>
        <taxon>Bacillota</taxon>
        <taxon>Bacilli</taxon>
        <taxon>Bacillales</taxon>
        <taxon>Paenibacillaceae</taxon>
        <taxon>Paenibacillus</taxon>
    </lineage>
</organism>
<evidence type="ECO:0000256" key="2">
    <source>
        <dbReference type="SAM" id="SignalP"/>
    </source>
</evidence>
<accession>A0A385TEW6</accession>
<dbReference type="RefSeq" id="WP_119846369.1">
    <property type="nucleotide sequence ID" value="NZ_CP032412.1"/>
</dbReference>
<protein>
    <submittedName>
        <fullName evidence="4">S-layer protein</fullName>
    </submittedName>
</protein>
<dbReference type="KEGG" id="plw:D5F53_02100"/>
<dbReference type="PROSITE" id="PS51272">
    <property type="entry name" value="SLH"/>
    <property type="match status" value="1"/>
</dbReference>
<proteinExistence type="predicted"/>
<evidence type="ECO:0000256" key="1">
    <source>
        <dbReference type="SAM" id="MobiDB-lite"/>
    </source>
</evidence>
<feature type="signal peptide" evidence="2">
    <location>
        <begin position="1"/>
        <end position="32"/>
    </location>
</feature>
<dbReference type="AlphaFoldDB" id="A0A385TEW6"/>
<feature type="chain" id="PRO_5017289992" evidence="2">
    <location>
        <begin position="33"/>
        <end position="783"/>
    </location>
</feature>
<keyword evidence="5" id="KW-1185">Reference proteome</keyword>
<dbReference type="Proteomes" id="UP000266552">
    <property type="component" value="Chromosome"/>
</dbReference>
<keyword evidence="2" id="KW-0732">Signal</keyword>
<evidence type="ECO:0000313" key="5">
    <source>
        <dbReference type="Proteomes" id="UP000266552"/>
    </source>
</evidence>
<dbReference type="InterPro" id="IPR001119">
    <property type="entry name" value="SLH_dom"/>
</dbReference>
<evidence type="ECO:0000259" key="3">
    <source>
        <dbReference type="PROSITE" id="PS51272"/>
    </source>
</evidence>
<feature type="region of interest" description="Disordered" evidence="1">
    <location>
        <begin position="47"/>
        <end position="69"/>
    </location>
</feature>